<evidence type="ECO:0000313" key="4">
    <source>
        <dbReference type="EMBL" id="QNO44950.1"/>
    </source>
</evidence>
<evidence type="ECO:0000259" key="2">
    <source>
        <dbReference type="Pfam" id="PF20009"/>
    </source>
</evidence>
<feature type="region of interest" description="Disordered" evidence="1">
    <location>
        <begin position="1"/>
        <end position="27"/>
    </location>
</feature>
<evidence type="ECO:0000256" key="1">
    <source>
        <dbReference type="SAM" id="MobiDB-lite"/>
    </source>
</evidence>
<dbReference type="AlphaFoldDB" id="A0A7G9YAL1"/>
<dbReference type="Pfam" id="PF20009">
    <property type="entry name" value="GEVED"/>
    <property type="match status" value="1"/>
</dbReference>
<protein>
    <recommendedName>
        <fullName evidence="2">GEVED domain-containing protein</fullName>
    </recommendedName>
</protein>
<sequence length="153" mass="15983">MAPDGEADGQPHSAAMGDDNNNIDDEDGVFIPRLQQGETATIEIVIGGGGGYIDAWIDWNGNHLWEHPQEQIHAGHLPDRTHAISVLVPDASIIGQTFASFRTSSAGGLTPVGSAPDGEVEGYEVQIQVSQGYCECGDLNCDGVVTAADAVIA</sequence>
<feature type="domain" description="GEVED" evidence="2">
    <location>
        <begin position="52"/>
        <end position="126"/>
    </location>
</feature>
<dbReference type="EMBL" id="MT631047">
    <property type="protein sequence ID" value="QNO44950.1"/>
    <property type="molecule type" value="Genomic_DNA"/>
</dbReference>
<dbReference type="InterPro" id="IPR045474">
    <property type="entry name" value="GEVED"/>
</dbReference>
<evidence type="ECO:0000313" key="5">
    <source>
        <dbReference type="EMBL" id="QNO45045.1"/>
    </source>
</evidence>
<dbReference type="EMBL" id="MT631061">
    <property type="protein sequence ID" value="QNO45045.1"/>
    <property type="molecule type" value="Genomic_DNA"/>
</dbReference>
<evidence type="ECO:0000313" key="3">
    <source>
        <dbReference type="EMBL" id="QNO44590.1"/>
    </source>
</evidence>
<gene>
    <name evidence="3" type="ORF">FCKFGMDP_00015</name>
    <name evidence="5" type="ORF">OCBDJLBC_00008</name>
    <name evidence="4" type="ORF">PLKAOPFF_00002</name>
</gene>
<dbReference type="EMBL" id="MT630988">
    <property type="protein sequence ID" value="QNO44590.1"/>
    <property type="molecule type" value="Genomic_DNA"/>
</dbReference>
<organism evidence="5">
    <name type="scientific">Candidatus Methanogaster sp. ANME-2c ERB4</name>
    <dbReference type="NCBI Taxonomy" id="2759911"/>
    <lineage>
        <taxon>Archaea</taxon>
        <taxon>Methanobacteriati</taxon>
        <taxon>Methanobacteriota</taxon>
        <taxon>Stenosarchaea group</taxon>
        <taxon>Methanomicrobia</taxon>
        <taxon>Methanosarcinales</taxon>
        <taxon>ANME-2 cluster</taxon>
        <taxon>Candidatus Methanogasteraceae</taxon>
        <taxon>Candidatus Methanogaster</taxon>
    </lineage>
</organism>
<proteinExistence type="predicted"/>
<reference evidence="5" key="1">
    <citation type="submission" date="2020-06" db="EMBL/GenBank/DDBJ databases">
        <title>Unique genomic features of the anaerobic methanotrophic archaea.</title>
        <authorList>
            <person name="Chadwick G.L."/>
            <person name="Skennerton C.T."/>
            <person name="Laso-Perez R."/>
            <person name="Leu A.O."/>
            <person name="Speth D.R."/>
            <person name="Yu H."/>
            <person name="Morgan-Lang C."/>
            <person name="Hatzenpichler R."/>
            <person name="Goudeau D."/>
            <person name="Malmstrom R."/>
            <person name="Brazelton W.J."/>
            <person name="Woyke T."/>
            <person name="Hallam S.J."/>
            <person name="Tyson G.W."/>
            <person name="Wegener G."/>
            <person name="Boetius A."/>
            <person name="Orphan V."/>
        </authorList>
    </citation>
    <scope>NUCLEOTIDE SEQUENCE</scope>
</reference>
<accession>A0A7G9YAL1</accession>
<name>A0A7G9YAL1_9EURY</name>